<dbReference type="NCBIfam" id="NF006875">
    <property type="entry name" value="PRK09372.1"/>
    <property type="match status" value="1"/>
</dbReference>
<evidence type="ECO:0000256" key="4">
    <source>
        <dbReference type="ARBA" id="ARBA00011233"/>
    </source>
</evidence>
<organism evidence="11 12">
    <name type="scientific">Aquimarina algicola</name>
    <dbReference type="NCBI Taxonomy" id="2589995"/>
    <lineage>
        <taxon>Bacteria</taxon>
        <taxon>Pseudomonadati</taxon>
        <taxon>Bacteroidota</taxon>
        <taxon>Flavobacteriia</taxon>
        <taxon>Flavobacteriales</taxon>
        <taxon>Flavobacteriaceae</taxon>
        <taxon>Aquimarina</taxon>
    </lineage>
</organism>
<dbReference type="PANTHER" id="PTHR33254:SF4">
    <property type="entry name" value="4-HYDROXY-4-METHYL-2-OXOGLUTARATE ALDOLASE 3-RELATED"/>
    <property type="match status" value="1"/>
</dbReference>
<dbReference type="GO" id="GO:0046872">
    <property type="term" value="F:metal ion binding"/>
    <property type="evidence" value="ECO:0007669"/>
    <property type="project" value="UniProtKB-KW"/>
</dbReference>
<proteinExistence type="inferred from homology"/>
<dbReference type="CDD" id="cd16841">
    <property type="entry name" value="RraA_family"/>
    <property type="match status" value="1"/>
</dbReference>
<keyword evidence="6 10" id="KW-0456">Lyase</keyword>
<dbReference type="Proteomes" id="UP000315540">
    <property type="component" value="Unassembled WGS sequence"/>
</dbReference>
<comment type="caution">
    <text evidence="11">The sequence shown here is derived from an EMBL/GenBank/DDBJ whole genome shotgun (WGS) entry which is preliminary data.</text>
</comment>
<feature type="binding site" evidence="9">
    <location>
        <begin position="75"/>
        <end position="78"/>
    </location>
    <ligand>
        <name>substrate</name>
    </ligand>
</feature>
<evidence type="ECO:0000256" key="8">
    <source>
        <dbReference type="ARBA" id="ARBA00047973"/>
    </source>
</evidence>
<comment type="similarity">
    <text evidence="3 10">Belongs to the class II aldolase/RraA-like family.</text>
</comment>
<gene>
    <name evidence="11" type="primary">rraA</name>
    <name evidence="11" type="ORF">FHK87_17725</name>
</gene>
<dbReference type="Gene3D" id="3.50.30.40">
    <property type="entry name" value="Ribonuclease E inhibitor RraA/RraA-like"/>
    <property type="match status" value="1"/>
</dbReference>
<dbReference type="InterPro" id="IPR005493">
    <property type="entry name" value="RraA/RraA-like"/>
</dbReference>
<dbReference type="InterPro" id="IPR010203">
    <property type="entry name" value="RraA"/>
</dbReference>
<dbReference type="EC" id="4.1.3.17" evidence="10"/>
<dbReference type="GO" id="GO:0008948">
    <property type="term" value="F:oxaloacetate decarboxylase activity"/>
    <property type="evidence" value="ECO:0007669"/>
    <property type="project" value="UniProtKB-EC"/>
</dbReference>
<evidence type="ECO:0000256" key="2">
    <source>
        <dbReference type="ARBA" id="ARBA00001968"/>
    </source>
</evidence>
<evidence type="ECO:0000313" key="12">
    <source>
        <dbReference type="Proteomes" id="UP000315540"/>
    </source>
</evidence>
<dbReference type="SUPFAM" id="SSF89562">
    <property type="entry name" value="RraA-like"/>
    <property type="match status" value="1"/>
</dbReference>
<evidence type="ECO:0000256" key="7">
    <source>
        <dbReference type="ARBA" id="ARBA00025046"/>
    </source>
</evidence>
<dbReference type="EC" id="4.1.1.112" evidence="10"/>
<evidence type="ECO:0000256" key="1">
    <source>
        <dbReference type="ARBA" id="ARBA00001342"/>
    </source>
</evidence>
<comment type="catalytic activity">
    <reaction evidence="1 10">
        <text>4-hydroxy-4-methyl-2-oxoglutarate = 2 pyruvate</text>
        <dbReference type="Rhea" id="RHEA:22748"/>
        <dbReference type="ChEBI" id="CHEBI:15361"/>
        <dbReference type="ChEBI" id="CHEBI:58276"/>
        <dbReference type="EC" id="4.1.3.17"/>
    </reaction>
</comment>
<comment type="cofactor">
    <cofactor evidence="9">
        <name>Mg(2+)</name>
        <dbReference type="ChEBI" id="CHEBI:18420"/>
    </cofactor>
</comment>
<evidence type="ECO:0000256" key="10">
    <source>
        <dbReference type="RuleBase" id="RU004338"/>
    </source>
</evidence>
<dbReference type="OrthoDB" id="9784786at2"/>
<accession>A0A504JA79</accession>
<feature type="binding site" evidence="9">
    <location>
        <position position="97"/>
    </location>
    <ligand>
        <name>substrate</name>
    </ligand>
</feature>
<protein>
    <recommendedName>
        <fullName evidence="10">4-hydroxy-4-methyl-2-oxoglutarate aldolase</fullName>
        <shortName evidence="10">HMG aldolase</shortName>
        <ecNumber evidence="10">4.1.1.112</ecNumber>
        <ecNumber evidence="10">4.1.3.17</ecNumber>
    </recommendedName>
    <alternativeName>
        <fullName evidence="10">Oxaloacetate decarboxylase</fullName>
    </alternativeName>
</protein>
<comment type="catalytic activity">
    <reaction evidence="8 10">
        <text>oxaloacetate + H(+) = pyruvate + CO2</text>
        <dbReference type="Rhea" id="RHEA:15641"/>
        <dbReference type="ChEBI" id="CHEBI:15361"/>
        <dbReference type="ChEBI" id="CHEBI:15378"/>
        <dbReference type="ChEBI" id="CHEBI:16452"/>
        <dbReference type="ChEBI" id="CHEBI:16526"/>
        <dbReference type="EC" id="4.1.1.112"/>
    </reaction>
</comment>
<reference evidence="11 12" key="1">
    <citation type="submission" date="2019-06" db="EMBL/GenBank/DDBJ databases">
        <authorList>
            <person name="Meng X."/>
        </authorList>
    </citation>
    <scope>NUCLEOTIDE SEQUENCE [LARGE SCALE GENOMIC DNA]</scope>
    <source>
        <strain evidence="11 12">M625</strain>
    </source>
</reference>
<evidence type="ECO:0000256" key="5">
    <source>
        <dbReference type="ARBA" id="ARBA00022723"/>
    </source>
</evidence>
<name>A0A504JA79_9FLAO</name>
<evidence type="ECO:0000256" key="6">
    <source>
        <dbReference type="ARBA" id="ARBA00023239"/>
    </source>
</evidence>
<dbReference type="EMBL" id="VFWZ01000005">
    <property type="protein sequence ID" value="TPN84768.1"/>
    <property type="molecule type" value="Genomic_DNA"/>
</dbReference>
<dbReference type="PANTHER" id="PTHR33254">
    <property type="entry name" value="4-HYDROXY-4-METHYL-2-OXOGLUTARATE ALDOLASE 3-RELATED"/>
    <property type="match status" value="1"/>
</dbReference>
<dbReference type="Pfam" id="PF03737">
    <property type="entry name" value="RraA-like"/>
    <property type="match status" value="1"/>
</dbReference>
<comment type="subunit">
    <text evidence="4 10">Homotrimer.</text>
</comment>
<dbReference type="InterPro" id="IPR036704">
    <property type="entry name" value="RraA/RraA-like_sf"/>
</dbReference>
<evidence type="ECO:0000313" key="11">
    <source>
        <dbReference type="EMBL" id="TPN84768.1"/>
    </source>
</evidence>
<evidence type="ECO:0000256" key="9">
    <source>
        <dbReference type="PIRSR" id="PIRSR605493-1"/>
    </source>
</evidence>
<keyword evidence="12" id="KW-1185">Reference proteome</keyword>
<keyword evidence="9" id="KW-0460">Magnesium</keyword>
<dbReference type="NCBIfam" id="TIGR01935">
    <property type="entry name" value="NOT-MenG"/>
    <property type="match status" value="1"/>
</dbReference>
<dbReference type="GO" id="GO:0047443">
    <property type="term" value="F:4-hydroxy-4-methyl-2-oxoglutarate aldolase activity"/>
    <property type="evidence" value="ECO:0007669"/>
    <property type="project" value="UniProtKB-EC"/>
</dbReference>
<dbReference type="GO" id="GO:0008428">
    <property type="term" value="F:ribonuclease inhibitor activity"/>
    <property type="evidence" value="ECO:0007669"/>
    <property type="project" value="InterPro"/>
</dbReference>
<comment type="cofactor">
    <cofactor evidence="2 10">
        <name>a divalent metal cation</name>
        <dbReference type="ChEBI" id="CHEBI:60240"/>
    </cofactor>
</comment>
<evidence type="ECO:0000256" key="3">
    <source>
        <dbReference type="ARBA" id="ARBA00008621"/>
    </source>
</evidence>
<sequence>MKVVTADLWDQYSKELKILNLELKSYGKKTAFCGEVVTLKVFEDNSFVRKTLEDSGKGKVLIIDGGGSKRCALIGDNIAKLANDNNWEGIIVYGCIRDSKVINEMNVSIKAIGTCPAKSSKRNVGVSGEMLIIEGTQINQGEYVYSDEDGVLLSKRKCDSI</sequence>
<keyword evidence="5 9" id="KW-0479">Metal-binding</keyword>
<comment type="function">
    <text evidence="7 10">Catalyzes the aldol cleavage of 4-hydroxy-4-methyl-2-oxoglutarate (HMG) into 2 molecules of pyruvate. Also contains a secondary oxaloacetate (OAA) decarboxylase activity due to the common pyruvate enolate transition state formed following C-C bond cleavage in the retro-aldol and decarboxylation reactions.</text>
</comment>
<dbReference type="GO" id="GO:0051252">
    <property type="term" value="P:regulation of RNA metabolic process"/>
    <property type="evidence" value="ECO:0007669"/>
    <property type="project" value="InterPro"/>
</dbReference>
<dbReference type="RefSeq" id="WP_140595102.1">
    <property type="nucleotide sequence ID" value="NZ_VFWZ01000005.1"/>
</dbReference>
<dbReference type="AlphaFoldDB" id="A0A504JA79"/>
<feature type="binding site" evidence="9">
    <location>
        <position position="98"/>
    </location>
    <ligand>
        <name>Mg(2+)</name>
        <dbReference type="ChEBI" id="CHEBI:18420"/>
    </ligand>
</feature>